<dbReference type="PROSITE" id="PS50012">
    <property type="entry name" value="RCC1_3"/>
    <property type="match status" value="2"/>
</dbReference>
<evidence type="ECO:0000256" key="2">
    <source>
        <dbReference type="ARBA" id="ARBA00022737"/>
    </source>
</evidence>
<dbReference type="InterPro" id="IPR003123">
    <property type="entry name" value="VPS9"/>
</dbReference>
<keyword evidence="5" id="KW-1185">Reference proteome</keyword>
<dbReference type="InterPro" id="IPR035899">
    <property type="entry name" value="DBL_dom_sf"/>
</dbReference>
<dbReference type="InterPro" id="IPR037191">
    <property type="entry name" value="VPS9_dom_sf"/>
</dbReference>
<organism evidence="5 6">
    <name type="scientific">Ceratosolen solmsi marchali</name>
    <dbReference type="NCBI Taxonomy" id="326594"/>
    <lineage>
        <taxon>Eukaryota</taxon>
        <taxon>Metazoa</taxon>
        <taxon>Ecdysozoa</taxon>
        <taxon>Arthropoda</taxon>
        <taxon>Hexapoda</taxon>
        <taxon>Insecta</taxon>
        <taxon>Pterygota</taxon>
        <taxon>Neoptera</taxon>
        <taxon>Endopterygota</taxon>
        <taxon>Hymenoptera</taxon>
        <taxon>Apocrita</taxon>
        <taxon>Proctotrupomorpha</taxon>
        <taxon>Chalcidoidea</taxon>
        <taxon>Agaonidae</taxon>
        <taxon>Agaoninae</taxon>
        <taxon>Ceratosolen</taxon>
    </lineage>
</organism>
<keyword evidence="1" id="KW-0344">Guanine-nucleotide releasing factor</keyword>
<dbReference type="SMART" id="SM00698">
    <property type="entry name" value="MORN"/>
    <property type="match status" value="8"/>
</dbReference>
<dbReference type="Gene3D" id="1.20.900.10">
    <property type="entry name" value="Dbl homology (DH) domain"/>
    <property type="match status" value="1"/>
</dbReference>
<dbReference type="GO" id="GO:0016197">
    <property type="term" value="P:endosomal transport"/>
    <property type="evidence" value="ECO:0007669"/>
    <property type="project" value="TreeGrafter"/>
</dbReference>
<dbReference type="KEGG" id="csol:105363557"/>
<dbReference type="Pfam" id="PF13540">
    <property type="entry name" value="RCC1_2"/>
    <property type="match status" value="1"/>
</dbReference>
<dbReference type="Gene3D" id="1.20.1050.80">
    <property type="entry name" value="VPS9 domain"/>
    <property type="match status" value="1"/>
</dbReference>
<dbReference type="GO" id="GO:0031267">
    <property type="term" value="F:small GTPase binding"/>
    <property type="evidence" value="ECO:0007669"/>
    <property type="project" value="TreeGrafter"/>
</dbReference>
<dbReference type="Gene3D" id="2.20.110.10">
    <property type="entry name" value="Histone H3 K4-specific methyltransferase SET7/9 N-terminal domain"/>
    <property type="match status" value="3"/>
</dbReference>
<dbReference type="Pfam" id="PF02493">
    <property type="entry name" value="MORN"/>
    <property type="match status" value="7"/>
</dbReference>
<dbReference type="PROSITE" id="PS00626">
    <property type="entry name" value="RCC1_2"/>
    <property type="match status" value="1"/>
</dbReference>
<dbReference type="GeneID" id="105363557"/>
<evidence type="ECO:0000256" key="3">
    <source>
        <dbReference type="PROSITE-ProRule" id="PRU00235"/>
    </source>
</evidence>
<dbReference type="InterPro" id="IPR051984">
    <property type="entry name" value="Alsin"/>
</dbReference>
<evidence type="ECO:0000259" key="4">
    <source>
        <dbReference type="PROSITE" id="PS51205"/>
    </source>
</evidence>
<dbReference type="SUPFAM" id="SSF109993">
    <property type="entry name" value="VPS9 domain"/>
    <property type="match status" value="1"/>
</dbReference>
<gene>
    <name evidence="6" type="primary">LOC105363557</name>
</gene>
<dbReference type="Gene3D" id="2.30.29.30">
    <property type="entry name" value="Pleckstrin-homology domain (PH domain)/Phosphotyrosine-binding domain (PTB)"/>
    <property type="match status" value="1"/>
</dbReference>
<proteinExistence type="predicted"/>
<feature type="repeat" description="RCC1" evidence="3">
    <location>
        <begin position="513"/>
        <end position="570"/>
    </location>
</feature>
<dbReference type="PANTHER" id="PTHR46089">
    <property type="entry name" value="ALSIN HOMOLOG"/>
    <property type="match status" value="1"/>
</dbReference>
<dbReference type="SUPFAM" id="SSF50729">
    <property type="entry name" value="PH domain-like"/>
    <property type="match status" value="1"/>
</dbReference>
<dbReference type="Proteomes" id="UP000695007">
    <property type="component" value="Unplaced"/>
</dbReference>
<dbReference type="InterPro" id="IPR003409">
    <property type="entry name" value="MORN"/>
</dbReference>
<protein>
    <submittedName>
        <fullName evidence="6">Alsin</fullName>
    </submittedName>
</protein>
<dbReference type="CTD" id="57679"/>
<keyword evidence="2" id="KW-0677">Repeat</keyword>
<dbReference type="Pfam" id="PF25383">
    <property type="entry name" value="PH_alsin"/>
    <property type="match status" value="1"/>
</dbReference>
<dbReference type="PROSITE" id="PS51205">
    <property type="entry name" value="VPS9"/>
    <property type="match status" value="1"/>
</dbReference>
<dbReference type="SUPFAM" id="SSF82185">
    <property type="entry name" value="Histone H3 K4-specific methyltransferase SET7/9 N-terminal domain"/>
    <property type="match status" value="2"/>
</dbReference>
<dbReference type="InterPro" id="IPR057248">
    <property type="entry name" value="Alsin-like_PH"/>
</dbReference>
<dbReference type="SUPFAM" id="SSF48065">
    <property type="entry name" value="DBL homology domain (DH-domain)"/>
    <property type="match status" value="1"/>
</dbReference>
<dbReference type="InterPro" id="IPR000408">
    <property type="entry name" value="Reg_chr_condens"/>
</dbReference>
<dbReference type="RefSeq" id="XP_011499590.1">
    <property type="nucleotide sequence ID" value="XM_011501288.1"/>
</dbReference>
<dbReference type="Pfam" id="PF26202">
    <property type="entry name" value="HA_Alsin"/>
    <property type="match status" value="1"/>
</dbReference>
<dbReference type="SUPFAM" id="SSF50985">
    <property type="entry name" value="RCC1/BLIP-II"/>
    <property type="match status" value="2"/>
</dbReference>
<dbReference type="GO" id="GO:0005085">
    <property type="term" value="F:guanyl-nucleotide exchange factor activity"/>
    <property type="evidence" value="ECO:0007669"/>
    <property type="project" value="UniProtKB-KW"/>
</dbReference>
<accession>A0AAJ7DX32</accession>
<reference evidence="6" key="1">
    <citation type="submission" date="2025-08" db="UniProtKB">
        <authorList>
            <consortium name="RefSeq"/>
        </authorList>
    </citation>
    <scope>IDENTIFICATION</scope>
</reference>
<dbReference type="InterPro" id="IPR009091">
    <property type="entry name" value="RCC1/BLIP-II"/>
</dbReference>
<dbReference type="InterPro" id="IPR011993">
    <property type="entry name" value="PH-like_dom_sf"/>
</dbReference>
<evidence type="ECO:0000313" key="6">
    <source>
        <dbReference type="RefSeq" id="XP_011499590.1"/>
    </source>
</evidence>
<dbReference type="GO" id="GO:0005737">
    <property type="term" value="C:cytoplasm"/>
    <property type="evidence" value="ECO:0007669"/>
    <property type="project" value="TreeGrafter"/>
</dbReference>
<dbReference type="InterPro" id="IPR059093">
    <property type="entry name" value="HA_Alsin"/>
</dbReference>
<sequence length="1555" mass="176760">MSSLESVVIVDDHSSVTSMCQNKNNNGKEELVHLWRGPDKVSLGFEDSLDGFVSKIVNIENWVLLMTTAYSLYHGEIITENYNDENKSSSASLSFKKTQFSAIDIAGNNKHAYIVTNDGQVLKMNPKDLTVVDTIVLKDDTNRCSNEYQKESNIIKVSELAVNDNSALFVTENGQLWASGNQPQIDIKSQEPKKVFFFDGQTVSNVACGDNFYVVLLKKESRILKEDTDSEEDAEVFNKSYSKYNNNVISSSVNTQQLSATQSRNSISSMSSTNKVVFCNTDNENLVSNTVDSIANGKLCTNEVLESDKDEKKKVMLLNTEAAKQFLTKQLSWVSSYSNAKDEFQMDTIDNPTSLIKQNVSSMASLVYEGVKTVGDKVVTLSRHVSGSSDVNDIKDDLNDTFEELGIEESKRAASSLINSLRSEELPRSSSGGSSEYELEQQYLNEKINLLTQAGNNILSTELWTWGDVKYGQLGVGDMINRPRPREITMLNHSAIKKVTCGSFHTLALTLDGKVYAWGRNNFMQVAHCLQVDQKSPQLFSSNFFIQLSPNEKAKDIGTGCDHSLIMMHSKLFLMGKHRSSGVMSTLEIPEAKDYVLKNIFCSNNLSCCTINDELIKPISEILTEEQIFLDETLYIYKNLIIPFQKKGFIASELNVYETMCRYHNELLSINVLNVESIWEYYNCTNKLYDIVIIKNVNEFISIYKFYFNIICDIIALNGFVQIAKLIDVVKVLSNFFKNKIKNKDTNVTNEAIIEFVLKNPLQHLSRYINIIKNLIKLNKHNERNEQLQEVLKKWEAVPKEQRRRLEEAENTKKFWEGSGKIVEQFRLPERRMIRESRSHQISLFNSSIFSSHWFILLTDVFIHITGTSYAAYLLQLLWVELLPDSDALQNAISITTPEANLILYTASPADRSEWFHALQIAIKNSLQRSTSHMPSQIRTGSFSFIKHSTYKDAIYNGQWLNGKLHGSGKLEWADNRMYVGQFHKGAIHGTGRMEMPLQGVYEGQWKDGQQNGYGIMNYINGDIYEGYFKDGLPHGHGMKKDGHFMASVASVYIGEWFCGVKQGYGVMDDIKTGEKYLGSWNNNMKHGSGLIVTLDGIYYEGMFVQDVFTGHGIMVLEDGTHYEGDFKSVGVFGGKGILTFYNEEKLEGNFSGTWNEEIKVTAILHINNKISEKSQLAEPPSFGKLCTLPDQKWKAIFRQFYQQLGIPESILSANSKSISVHQLETQKVWQHVAVIMSKSERLQRKTHYFSSSNTSLLSRRDSTDTNHDQLNKILSFDDNKLTLYAYEQIHKYLLRAFDSPHHPLGTLLNELATVYTATYGGVRVHPLLLKHAVVELRSITTRIYEAITLFFPALPKATDQCILKSNSDDNKEEKVISATAILHPIILPRVYSALFVLYALHNKKMDDAYWERLIKWNKQPTNTLLAFLGIDQKFWTNFNTSANDILFNEAIETLQQLKTTFSAVEKLIVIRNTHYQIEQAIQKRLENYKLPADELIPIFYFVVVRASVLQLGSEINFISDFMESYLMNGQIGYSFTTIMGIYNHILKEKITMDD</sequence>
<evidence type="ECO:0000256" key="1">
    <source>
        <dbReference type="ARBA" id="ARBA00022658"/>
    </source>
</evidence>
<feature type="repeat" description="RCC1" evidence="3">
    <location>
        <begin position="461"/>
        <end position="512"/>
    </location>
</feature>
<evidence type="ECO:0000313" key="5">
    <source>
        <dbReference type="Proteomes" id="UP000695007"/>
    </source>
</evidence>
<dbReference type="Pfam" id="PF25389">
    <property type="entry name" value="DH_ALS2"/>
    <property type="match status" value="1"/>
</dbReference>
<dbReference type="Pfam" id="PF02204">
    <property type="entry name" value="VPS9"/>
    <property type="match status" value="1"/>
</dbReference>
<name>A0AAJ7DX32_9HYME</name>
<dbReference type="Gene3D" id="2.130.10.30">
    <property type="entry name" value="Regulator of chromosome condensation 1/beta-lactamase-inhibitor protein II"/>
    <property type="match status" value="2"/>
</dbReference>
<feature type="domain" description="VPS9" evidence="4">
    <location>
        <begin position="1404"/>
        <end position="1555"/>
    </location>
</feature>
<dbReference type="PANTHER" id="PTHR46089:SF2">
    <property type="entry name" value="ALSIN HOMOLOG"/>
    <property type="match status" value="1"/>
</dbReference>